<protein>
    <submittedName>
        <fullName evidence="1">Uncharacterized protein</fullName>
    </submittedName>
</protein>
<gene>
    <name evidence="1" type="ORF">SI8410_08011286</name>
</gene>
<dbReference type="InterPro" id="IPR039933">
    <property type="entry name" value="XRI1"/>
</dbReference>
<keyword evidence="2" id="KW-1185">Reference proteome</keyword>
<dbReference type="OrthoDB" id="1913204at2759"/>
<proteinExistence type="predicted"/>
<dbReference type="PANTHER" id="PTHR33385">
    <property type="entry name" value="PROTEIN XRI1"/>
    <property type="match status" value="1"/>
</dbReference>
<dbReference type="GO" id="GO:0007143">
    <property type="term" value="P:female meiotic nuclear division"/>
    <property type="evidence" value="ECO:0007669"/>
    <property type="project" value="InterPro"/>
</dbReference>
<dbReference type="EMBL" id="LR746271">
    <property type="protein sequence ID" value="CAA7400608.1"/>
    <property type="molecule type" value="Genomic_DNA"/>
</dbReference>
<dbReference type="GO" id="GO:0007140">
    <property type="term" value="P:male meiotic nuclear division"/>
    <property type="evidence" value="ECO:0007669"/>
    <property type="project" value="InterPro"/>
</dbReference>
<sequence length="202" mass="22567">MRCITAFLFKRCYSDGESKGVDERRECSQLKRRRMLQYSSSDTDVSISDELLASEFMKSNIGEDSLMKDETNDNLQWILGLSERCNVPRQMKTLKLPVTISITPCNKLRGSRTYLSTPPKLASSVAYPFALIKPCGVQGDTTLKDINQRIHAPFLLKQEQSTGEDPSQCYPTSAFSGKPVVVKTKIRTEGGKGSITIMRTKG</sequence>
<dbReference type="AlphaFoldDB" id="A0A7I8KU35"/>
<organism evidence="1 2">
    <name type="scientific">Spirodela intermedia</name>
    <name type="common">Intermediate duckweed</name>
    <dbReference type="NCBI Taxonomy" id="51605"/>
    <lineage>
        <taxon>Eukaryota</taxon>
        <taxon>Viridiplantae</taxon>
        <taxon>Streptophyta</taxon>
        <taxon>Embryophyta</taxon>
        <taxon>Tracheophyta</taxon>
        <taxon>Spermatophyta</taxon>
        <taxon>Magnoliopsida</taxon>
        <taxon>Liliopsida</taxon>
        <taxon>Araceae</taxon>
        <taxon>Lemnoideae</taxon>
        <taxon>Spirodela</taxon>
    </lineage>
</organism>
<reference evidence="1" key="1">
    <citation type="submission" date="2020-02" db="EMBL/GenBank/DDBJ databases">
        <authorList>
            <person name="Scholz U."/>
            <person name="Mascher M."/>
            <person name="Fiebig A."/>
        </authorList>
    </citation>
    <scope>NUCLEOTIDE SEQUENCE</scope>
</reference>
<name>A0A7I8KU35_SPIIN</name>
<evidence type="ECO:0000313" key="1">
    <source>
        <dbReference type="EMBL" id="CAA7400608.1"/>
    </source>
</evidence>
<evidence type="ECO:0000313" key="2">
    <source>
        <dbReference type="Proteomes" id="UP000663760"/>
    </source>
</evidence>
<accession>A0A7I8KU35</accession>
<dbReference type="PANTHER" id="PTHR33385:SF4">
    <property type="entry name" value="PROTEIN XRI1"/>
    <property type="match status" value="1"/>
</dbReference>
<dbReference type="Proteomes" id="UP000663760">
    <property type="component" value="Chromosome 8"/>
</dbReference>